<evidence type="ECO:0000313" key="2">
    <source>
        <dbReference type="Proteomes" id="UP000249789"/>
    </source>
</evidence>
<keyword evidence="2" id="KW-1185">Reference proteome</keyword>
<dbReference type="EMBL" id="KZ824637">
    <property type="protein sequence ID" value="RAK78549.1"/>
    <property type="molecule type" value="Genomic_DNA"/>
</dbReference>
<dbReference type="AlphaFoldDB" id="A0A8G1RSL1"/>
<sequence>MQATAFDPASWLEQMKSFPPSSEQERTRIIFIQNHYFNPKAIFTKIKKKNQNQNNVRDPESPTTKPQKELLTRAFTNRKNTENKYKKKESWRKKRKRKISKCNDCVHPIVRLVKLSGKWGFYDKPASQLSGGLGPLVLLILPPNLLPYILTCFQRIRNQRFPIQIFPSMKIK</sequence>
<dbReference type="GeneID" id="63868027"/>
<dbReference type="Proteomes" id="UP000249789">
    <property type="component" value="Unassembled WGS sequence"/>
</dbReference>
<accession>A0A8G1RSL1</accession>
<name>A0A8G1RSL1_9EURO</name>
<gene>
    <name evidence="1" type="ORF">BO72DRAFT_76619</name>
</gene>
<dbReference type="VEuPathDB" id="FungiDB:BO72DRAFT_76619"/>
<reference evidence="1 2" key="1">
    <citation type="submission" date="2018-02" db="EMBL/GenBank/DDBJ databases">
        <title>The genomes of Aspergillus section Nigri reveals drivers in fungal speciation.</title>
        <authorList>
            <consortium name="DOE Joint Genome Institute"/>
            <person name="Vesth T.C."/>
            <person name="Nybo J."/>
            <person name="Theobald S."/>
            <person name="Brandl J."/>
            <person name="Frisvad J.C."/>
            <person name="Nielsen K.F."/>
            <person name="Lyhne E.K."/>
            <person name="Kogle M.E."/>
            <person name="Kuo A."/>
            <person name="Riley R."/>
            <person name="Clum A."/>
            <person name="Nolan M."/>
            <person name="Lipzen A."/>
            <person name="Salamov A."/>
            <person name="Henrissat B."/>
            <person name="Wiebenga A."/>
            <person name="De vries R.P."/>
            <person name="Grigoriev I.V."/>
            <person name="Mortensen U.H."/>
            <person name="Andersen M.R."/>
            <person name="Baker S.E."/>
        </authorList>
    </citation>
    <scope>NUCLEOTIDE SEQUENCE [LARGE SCALE GENOMIC DNA]</scope>
    <source>
        <strain evidence="1 2">CBS 313.89</strain>
    </source>
</reference>
<evidence type="ECO:0000313" key="1">
    <source>
        <dbReference type="EMBL" id="RAK78549.1"/>
    </source>
</evidence>
<organism evidence="1 2">
    <name type="scientific">Aspergillus fijiensis CBS 313.89</name>
    <dbReference type="NCBI Taxonomy" id="1448319"/>
    <lineage>
        <taxon>Eukaryota</taxon>
        <taxon>Fungi</taxon>
        <taxon>Dikarya</taxon>
        <taxon>Ascomycota</taxon>
        <taxon>Pezizomycotina</taxon>
        <taxon>Eurotiomycetes</taxon>
        <taxon>Eurotiomycetidae</taxon>
        <taxon>Eurotiales</taxon>
        <taxon>Aspergillaceae</taxon>
        <taxon>Aspergillus</taxon>
    </lineage>
</organism>
<dbReference type="RefSeq" id="XP_040802559.1">
    <property type="nucleotide sequence ID" value="XM_040950692.1"/>
</dbReference>
<protein>
    <submittedName>
        <fullName evidence="1">Uncharacterized protein</fullName>
    </submittedName>
</protein>
<proteinExistence type="predicted"/>